<name>A0A1J4K5X7_9EUKA</name>
<dbReference type="VEuPathDB" id="TrichDB:TRFO_25687"/>
<evidence type="ECO:0000313" key="2">
    <source>
        <dbReference type="Proteomes" id="UP000179807"/>
    </source>
</evidence>
<proteinExistence type="predicted"/>
<accession>A0A1J4K5X7</accession>
<dbReference type="Proteomes" id="UP000179807">
    <property type="component" value="Unassembled WGS sequence"/>
</dbReference>
<protein>
    <submittedName>
        <fullName evidence="1">Uncharacterized protein</fullName>
    </submittedName>
</protein>
<dbReference type="GeneID" id="94839218"/>
<gene>
    <name evidence="1" type="ORF">TRFO_25687</name>
</gene>
<keyword evidence="2" id="KW-1185">Reference proteome</keyword>
<reference evidence="1" key="1">
    <citation type="submission" date="2016-10" db="EMBL/GenBank/DDBJ databases">
        <authorList>
            <person name="Benchimol M."/>
            <person name="Almeida L.G."/>
            <person name="Vasconcelos A.T."/>
            <person name="Perreira-Neves A."/>
            <person name="Rosa I.A."/>
            <person name="Tasca T."/>
            <person name="Bogo M.R."/>
            <person name="de Souza W."/>
        </authorList>
    </citation>
    <scope>NUCLEOTIDE SEQUENCE [LARGE SCALE GENOMIC DNA]</scope>
    <source>
        <strain evidence="1">K</strain>
    </source>
</reference>
<dbReference type="AlphaFoldDB" id="A0A1J4K5X7"/>
<dbReference type="EMBL" id="MLAK01000730">
    <property type="protein sequence ID" value="OHT06280.1"/>
    <property type="molecule type" value="Genomic_DNA"/>
</dbReference>
<comment type="caution">
    <text evidence="1">The sequence shown here is derived from an EMBL/GenBank/DDBJ whole genome shotgun (WGS) entry which is preliminary data.</text>
</comment>
<sequence>MSGEYELSSANMQMAIITALENANATCPDNQSFVPQSILWQRIAEPEGGPVLEGDEKERMYRCFLAALVGKKNSVALFESIEDPETSEIRWRLRPQTPESAAMYLSKGDKPLVRQEEPPQQIEELQKTLVSLRRQANKLESDNHQYAMIIDRIKRTASPEVRKNFEFFESLYSFIEQFDHSMSDIEKHVKAIGKKIDKLEIDI</sequence>
<evidence type="ECO:0000313" key="1">
    <source>
        <dbReference type="EMBL" id="OHT06280.1"/>
    </source>
</evidence>
<organism evidence="1 2">
    <name type="scientific">Tritrichomonas foetus</name>
    <dbReference type="NCBI Taxonomy" id="1144522"/>
    <lineage>
        <taxon>Eukaryota</taxon>
        <taxon>Metamonada</taxon>
        <taxon>Parabasalia</taxon>
        <taxon>Tritrichomonadida</taxon>
        <taxon>Tritrichomonadidae</taxon>
        <taxon>Tritrichomonas</taxon>
    </lineage>
</organism>
<dbReference type="RefSeq" id="XP_068359416.1">
    <property type="nucleotide sequence ID" value="XM_068504514.1"/>
</dbReference>